<comment type="caution">
    <text evidence="2">The sequence shown here is derived from an EMBL/GenBank/DDBJ whole genome shotgun (WGS) entry which is preliminary data.</text>
</comment>
<evidence type="ECO:0000256" key="1">
    <source>
        <dbReference type="SAM" id="MobiDB-lite"/>
    </source>
</evidence>
<organism evidence="2 3">
    <name type="scientific">Punica granatum</name>
    <name type="common">Pomegranate</name>
    <dbReference type="NCBI Taxonomy" id="22663"/>
    <lineage>
        <taxon>Eukaryota</taxon>
        <taxon>Viridiplantae</taxon>
        <taxon>Streptophyta</taxon>
        <taxon>Embryophyta</taxon>
        <taxon>Tracheophyta</taxon>
        <taxon>Spermatophyta</taxon>
        <taxon>Magnoliopsida</taxon>
        <taxon>eudicotyledons</taxon>
        <taxon>Gunneridae</taxon>
        <taxon>Pentapetalae</taxon>
        <taxon>rosids</taxon>
        <taxon>malvids</taxon>
        <taxon>Myrtales</taxon>
        <taxon>Lythraceae</taxon>
        <taxon>Punica</taxon>
    </lineage>
</organism>
<evidence type="ECO:0000313" key="2">
    <source>
        <dbReference type="EMBL" id="PKI49606.1"/>
    </source>
</evidence>
<dbReference type="Proteomes" id="UP000233551">
    <property type="component" value="Unassembled WGS sequence"/>
</dbReference>
<keyword evidence="3" id="KW-1185">Reference proteome</keyword>
<dbReference type="AlphaFoldDB" id="A0A2I0J1M1"/>
<reference evidence="2 3" key="1">
    <citation type="submission" date="2017-11" db="EMBL/GenBank/DDBJ databases">
        <title>De-novo sequencing of pomegranate (Punica granatum L.) genome.</title>
        <authorList>
            <person name="Akparov Z."/>
            <person name="Amiraslanov A."/>
            <person name="Hajiyeva S."/>
            <person name="Abbasov M."/>
            <person name="Kaur K."/>
            <person name="Hamwieh A."/>
            <person name="Solovyev V."/>
            <person name="Salamov A."/>
            <person name="Braich B."/>
            <person name="Kosarev P."/>
            <person name="Mahmoud A."/>
            <person name="Hajiyev E."/>
            <person name="Babayeva S."/>
            <person name="Izzatullayeva V."/>
            <person name="Mammadov A."/>
            <person name="Mammadov A."/>
            <person name="Sharifova S."/>
            <person name="Ojaghi J."/>
            <person name="Eynullazada K."/>
            <person name="Bayramov B."/>
            <person name="Abdulazimova A."/>
            <person name="Shahmuradov I."/>
        </authorList>
    </citation>
    <scope>NUCLEOTIDE SEQUENCE [LARGE SCALE GENOMIC DNA]</scope>
    <source>
        <strain evidence="3">cv. AG2017</strain>
        <tissue evidence="2">Leaf</tissue>
    </source>
</reference>
<name>A0A2I0J1M1_PUNGR</name>
<accession>A0A2I0J1M1</accession>
<gene>
    <name evidence="2" type="ORF">CRG98_029996</name>
</gene>
<evidence type="ECO:0000313" key="3">
    <source>
        <dbReference type="Proteomes" id="UP000233551"/>
    </source>
</evidence>
<protein>
    <submittedName>
        <fullName evidence="2">Uncharacterized protein</fullName>
    </submittedName>
</protein>
<proteinExistence type="predicted"/>
<dbReference type="EMBL" id="PGOL01002221">
    <property type="protein sequence ID" value="PKI49606.1"/>
    <property type="molecule type" value="Genomic_DNA"/>
</dbReference>
<sequence>MGNNESFRGLNVMKSTTKDKKTTAHAVPATAGSCWRRKLGESEIRNLWCEVAIEEDIPCLYVSMHIVKRDYLVKEHKTLSTQVQIPHYEIR</sequence>
<feature type="region of interest" description="Disordered" evidence="1">
    <location>
        <begin position="1"/>
        <end position="24"/>
    </location>
</feature>